<dbReference type="AlphaFoldDB" id="A0A0R2L2M9"/>
<keyword evidence="2" id="KW-1133">Transmembrane helix</keyword>
<evidence type="ECO:0000313" key="4">
    <source>
        <dbReference type="Proteomes" id="UP000051886"/>
    </source>
</evidence>
<dbReference type="EMBL" id="JQCN01000069">
    <property type="protein sequence ID" value="KRN95825.1"/>
    <property type="molecule type" value="Genomic_DNA"/>
</dbReference>
<proteinExistence type="predicted"/>
<keyword evidence="1" id="KW-0732">Signal</keyword>
<dbReference type="Proteomes" id="UP000051886">
    <property type="component" value="Unassembled WGS sequence"/>
</dbReference>
<dbReference type="Pfam" id="PF12978">
    <property type="entry name" value="DUF3862"/>
    <property type="match status" value="1"/>
</dbReference>
<keyword evidence="4" id="KW-1185">Reference proteome</keyword>
<reference evidence="3 4" key="1">
    <citation type="journal article" date="2015" name="Genome Announc.">
        <title>Expanding the biotechnology potential of lactobacilli through comparative genomics of 213 strains and associated genera.</title>
        <authorList>
            <person name="Sun Z."/>
            <person name="Harris H.M."/>
            <person name="McCann A."/>
            <person name="Guo C."/>
            <person name="Argimon S."/>
            <person name="Zhang W."/>
            <person name="Yang X."/>
            <person name="Jeffery I.B."/>
            <person name="Cooney J.C."/>
            <person name="Kagawa T.F."/>
            <person name="Liu W."/>
            <person name="Song Y."/>
            <person name="Salvetti E."/>
            <person name="Wrobel A."/>
            <person name="Rasinkangas P."/>
            <person name="Parkhill J."/>
            <person name="Rea M.C."/>
            <person name="O'Sullivan O."/>
            <person name="Ritari J."/>
            <person name="Douillard F.P."/>
            <person name="Paul Ross R."/>
            <person name="Yang R."/>
            <person name="Briner A.E."/>
            <person name="Felis G.E."/>
            <person name="de Vos W.M."/>
            <person name="Barrangou R."/>
            <person name="Klaenhammer T.R."/>
            <person name="Caufield P.W."/>
            <person name="Cui Y."/>
            <person name="Zhang H."/>
            <person name="O'Toole P.W."/>
        </authorList>
    </citation>
    <scope>NUCLEOTIDE SEQUENCE [LARGE SCALE GENOMIC DNA]</scope>
    <source>
        <strain evidence="3 4">NBRC 103219</strain>
    </source>
</reference>
<comment type="caution">
    <text evidence="3">The sequence shown here is derived from an EMBL/GenBank/DDBJ whole genome shotgun (WGS) entry which is preliminary data.</text>
</comment>
<accession>A0A0R2L2M9</accession>
<evidence type="ECO:0000313" key="3">
    <source>
        <dbReference type="EMBL" id="KRN95825.1"/>
    </source>
</evidence>
<dbReference type="STRING" id="449659.IV66_GL000847"/>
<evidence type="ECO:0000256" key="2">
    <source>
        <dbReference type="SAM" id="Phobius"/>
    </source>
</evidence>
<gene>
    <name evidence="3" type="ORF">IV66_GL000847</name>
</gene>
<feature type="transmembrane region" description="Helical" evidence="2">
    <location>
        <begin position="23"/>
        <end position="44"/>
    </location>
</feature>
<keyword evidence="2" id="KW-0472">Membrane</keyword>
<dbReference type="PATRIC" id="fig|449659.4.peg.852"/>
<name>A0A0R2L2M9_9LACO</name>
<sequence length="212" mass="23699">MGDQIIMTEKDNSTQNNNKLTSFWQHTLVTLLVVIVVIFGGVFIKQQYESKNHLTQSNFNSIELSQSEGDSLDDVTELFGKKPSAVTKVQKKGVVTQVAAWQNVVDASQDSKISIYFNDGHAVSKTIKGLKRDRTTKITRKDFDELKPGMKKGDVARKIGTPNDYTYDERFYGVSSEQWSYTGIDENGKSVGVMTLSFRNGDLAGKTQNNLK</sequence>
<dbReference type="InterPro" id="IPR037873">
    <property type="entry name" value="BamE-like"/>
</dbReference>
<dbReference type="Gene3D" id="3.30.1450.10">
    <property type="match status" value="2"/>
</dbReference>
<protein>
    <recommendedName>
        <fullName evidence="5">DUF3862 domain-containing protein</fullName>
    </recommendedName>
</protein>
<evidence type="ECO:0008006" key="5">
    <source>
        <dbReference type="Google" id="ProtNLM"/>
    </source>
</evidence>
<keyword evidence="2" id="KW-0812">Transmembrane</keyword>
<evidence type="ECO:0000256" key="1">
    <source>
        <dbReference type="ARBA" id="ARBA00022729"/>
    </source>
</evidence>
<dbReference type="InterPro" id="IPR024418">
    <property type="entry name" value="DUF3862"/>
</dbReference>
<organism evidence="3 4">
    <name type="scientific">Ligilactobacillus pobuzihii</name>
    <dbReference type="NCBI Taxonomy" id="449659"/>
    <lineage>
        <taxon>Bacteria</taxon>
        <taxon>Bacillati</taxon>
        <taxon>Bacillota</taxon>
        <taxon>Bacilli</taxon>
        <taxon>Lactobacillales</taxon>
        <taxon>Lactobacillaceae</taxon>
        <taxon>Ligilactobacillus</taxon>
    </lineage>
</organism>